<dbReference type="Gene3D" id="3.30.1150.10">
    <property type="match status" value="1"/>
</dbReference>
<keyword evidence="6" id="KW-0812">Transmembrane</keyword>
<keyword evidence="5" id="KW-0997">Cell inner membrane</keyword>
<dbReference type="Proteomes" id="UP000283087">
    <property type="component" value="Unassembled WGS sequence"/>
</dbReference>
<dbReference type="PANTHER" id="PTHR33446:SF2">
    <property type="entry name" value="PROTEIN TONB"/>
    <property type="match status" value="1"/>
</dbReference>
<dbReference type="GO" id="GO:0015031">
    <property type="term" value="P:protein transport"/>
    <property type="evidence" value="ECO:0007669"/>
    <property type="project" value="UniProtKB-KW"/>
</dbReference>
<dbReference type="PANTHER" id="PTHR33446">
    <property type="entry name" value="PROTEIN TONB-RELATED"/>
    <property type="match status" value="1"/>
</dbReference>
<proteinExistence type="inferred from homology"/>
<dbReference type="OrthoDB" id="6121181at2"/>
<keyword evidence="4" id="KW-1003">Cell membrane</keyword>
<evidence type="ECO:0000256" key="5">
    <source>
        <dbReference type="ARBA" id="ARBA00022519"/>
    </source>
</evidence>
<evidence type="ECO:0000256" key="8">
    <source>
        <dbReference type="ARBA" id="ARBA00022989"/>
    </source>
</evidence>
<dbReference type="NCBIfam" id="TIGR01352">
    <property type="entry name" value="tonB_Cterm"/>
    <property type="match status" value="1"/>
</dbReference>
<dbReference type="InterPro" id="IPR051045">
    <property type="entry name" value="TonB-dependent_transducer"/>
</dbReference>
<evidence type="ECO:0000256" key="1">
    <source>
        <dbReference type="ARBA" id="ARBA00004383"/>
    </source>
</evidence>
<dbReference type="InterPro" id="IPR006260">
    <property type="entry name" value="TonB/TolA_C"/>
</dbReference>
<evidence type="ECO:0000256" key="9">
    <source>
        <dbReference type="ARBA" id="ARBA00023136"/>
    </source>
</evidence>
<reference evidence="11 12" key="1">
    <citation type="submission" date="2018-11" db="EMBL/GenBank/DDBJ databases">
        <title>The draft genome sequence of Amphritea opalescens ANRC-JH13T.</title>
        <authorList>
            <person name="Fang Z."/>
            <person name="Zhang Y."/>
            <person name="Han X."/>
        </authorList>
    </citation>
    <scope>NUCLEOTIDE SEQUENCE [LARGE SCALE GENOMIC DNA]</scope>
    <source>
        <strain evidence="11 12">ANRC-JH13</strain>
    </source>
</reference>
<organism evidence="11 12">
    <name type="scientific">Amphritea opalescens</name>
    <dbReference type="NCBI Taxonomy" id="2490544"/>
    <lineage>
        <taxon>Bacteria</taxon>
        <taxon>Pseudomonadati</taxon>
        <taxon>Pseudomonadota</taxon>
        <taxon>Gammaproteobacteria</taxon>
        <taxon>Oceanospirillales</taxon>
        <taxon>Oceanospirillaceae</taxon>
        <taxon>Amphritea</taxon>
    </lineage>
</organism>
<keyword evidence="7" id="KW-0653">Protein transport</keyword>
<evidence type="ECO:0000313" key="11">
    <source>
        <dbReference type="EMBL" id="RTE66018.1"/>
    </source>
</evidence>
<gene>
    <name evidence="11" type="ORF">EH243_10075</name>
</gene>
<evidence type="ECO:0000256" key="4">
    <source>
        <dbReference type="ARBA" id="ARBA00022475"/>
    </source>
</evidence>
<keyword evidence="8" id="KW-1133">Transmembrane helix</keyword>
<sequence length="92" mass="10276">MARIARFKRYPRSARKDGVTGVVVVKFIIRKSGKVESSEIINSSGDPRLDQEAIDMLVRSSPFASVPDELSSSHLELTLPVEFSLNPTRKLF</sequence>
<evidence type="ECO:0000256" key="3">
    <source>
        <dbReference type="ARBA" id="ARBA00022448"/>
    </source>
</evidence>
<keyword evidence="12" id="KW-1185">Reference proteome</keyword>
<keyword evidence="9" id="KW-0472">Membrane</keyword>
<dbReference type="PROSITE" id="PS52015">
    <property type="entry name" value="TONB_CTD"/>
    <property type="match status" value="1"/>
</dbReference>
<evidence type="ECO:0000259" key="10">
    <source>
        <dbReference type="PROSITE" id="PS52015"/>
    </source>
</evidence>
<dbReference type="GO" id="GO:0031992">
    <property type="term" value="F:energy transducer activity"/>
    <property type="evidence" value="ECO:0007669"/>
    <property type="project" value="TreeGrafter"/>
</dbReference>
<keyword evidence="3" id="KW-0813">Transport</keyword>
<dbReference type="InterPro" id="IPR037682">
    <property type="entry name" value="TonB_C"/>
</dbReference>
<evidence type="ECO:0000256" key="7">
    <source>
        <dbReference type="ARBA" id="ARBA00022927"/>
    </source>
</evidence>
<evidence type="ECO:0000313" key="12">
    <source>
        <dbReference type="Proteomes" id="UP000283087"/>
    </source>
</evidence>
<protein>
    <submittedName>
        <fullName evidence="11">Energy transducer TonB</fullName>
    </submittedName>
</protein>
<dbReference type="EMBL" id="RQXW01000007">
    <property type="protein sequence ID" value="RTE66018.1"/>
    <property type="molecule type" value="Genomic_DNA"/>
</dbReference>
<accession>A0A430KRB9</accession>
<dbReference type="AlphaFoldDB" id="A0A430KRB9"/>
<dbReference type="Pfam" id="PF03544">
    <property type="entry name" value="TonB_C"/>
    <property type="match status" value="1"/>
</dbReference>
<dbReference type="GO" id="GO:0098797">
    <property type="term" value="C:plasma membrane protein complex"/>
    <property type="evidence" value="ECO:0007669"/>
    <property type="project" value="TreeGrafter"/>
</dbReference>
<evidence type="ECO:0000256" key="2">
    <source>
        <dbReference type="ARBA" id="ARBA00006555"/>
    </source>
</evidence>
<dbReference type="SUPFAM" id="SSF74653">
    <property type="entry name" value="TolA/TonB C-terminal domain"/>
    <property type="match status" value="1"/>
</dbReference>
<name>A0A430KRB9_9GAMM</name>
<comment type="caution">
    <text evidence="11">The sequence shown here is derived from an EMBL/GenBank/DDBJ whole genome shotgun (WGS) entry which is preliminary data.</text>
</comment>
<evidence type="ECO:0000256" key="6">
    <source>
        <dbReference type="ARBA" id="ARBA00022692"/>
    </source>
</evidence>
<comment type="similarity">
    <text evidence="2">Belongs to the TonB family.</text>
</comment>
<comment type="subcellular location">
    <subcellularLocation>
        <location evidence="1">Cell inner membrane</location>
        <topology evidence="1">Single-pass membrane protein</topology>
        <orientation evidence="1">Periplasmic side</orientation>
    </subcellularLocation>
</comment>
<feature type="domain" description="TonB C-terminal" evidence="10">
    <location>
        <begin position="1"/>
        <end position="92"/>
    </location>
</feature>
<dbReference type="GO" id="GO:0055085">
    <property type="term" value="P:transmembrane transport"/>
    <property type="evidence" value="ECO:0007669"/>
    <property type="project" value="InterPro"/>
</dbReference>